<dbReference type="GO" id="GO:0005737">
    <property type="term" value="C:cytoplasm"/>
    <property type="evidence" value="ECO:0007669"/>
    <property type="project" value="TreeGrafter"/>
</dbReference>
<protein>
    <submittedName>
        <fullName evidence="2">N-acetyltransferase</fullName>
    </submittedName>
</protein>
<dbReference type="Proteomes" id="UP000612585">
    <property type="component" value="Unassembled WGS sequence"/>
</dbReference>
<organism evidence="2 3">
    <name type="scientific">Virgisporangium aurantiacum</name>
    <dbReference type="NCBI Taxonomy" id="175570"/>
    <lineage>
        <taxon>Bacteria</taxon>
        <taxon>Bacillati</taxon>
        <taxon>Actinomycetota</taxon>
        <taxon>Actinomycetes</taxon>
        <taxon>Micromonosporales</taxon>
        <taxon>Micromonosporaceae</taxon>
        <taxon>Virgisporangium</taxon>
    </lineage>
</organism>
<reference evidence="2" key="1">
    <citation type="submission" date="2021-01" db="EMBL/GenBank/DDBJ databases">
        <title>Whole genome shotgun sequence of Virgisporangium aurantiacum NBRC 16421.</title>
        <authorList>
            <person name="Komaki H."/>
            <person name="Tamura T."/>
        </authorList>
    </citation>
    <scope>NUCLEOTIDE SEQUENCE</scope>
    <source>
        <strain evidence="2">NBRC 16421</strain>
    </source>
</reference>
<dbReference type="InterPro" id="IPR000182">
    <property type="entry name" value="GNAT_dom"/>
</dbReference>
<accession>A0A8J3Z9V8</accession>
<evidence type="ECO:0000313" key="2">
    <source>
        <dbReference type="EMBL" id="GIJ57488.1"/>
    </source>
</evidence>
<dbReference type="PANTHER" id="PTHR43441:SF10">
    <property type="entry name" value="ACETYLTRANSFERASE"/>
    <property type="match status" value="1"/>
</dbReference>
<dbReference type="InterPro" id="IPR016181">
    <property type="entry name" value="Acyl_CoA_acyltransferase"/>
</dbReference>
<sequence length="213" mass="23142">MPRNPFRGTHPRPFRRMMEGMLAMSPPSRDIVLSTGSVALVPLDAGHLDDMWAAMTESAGALRGTMAWWRDDQTKNDIAAWTSYAESAWQQGTLYAFSVVDAAGGRYLGACSLENVDATRASTNLSYWVRSSATGRGIASGAARRLARWAVDDLGLARVEITMVATNAASIATARKSGAVFEGRLRNRARWSGESHDMMVFSFVPRDFTSSAG</sequence>
<dbReference type="PANTHER" id="PTHR43441">
    <property type="entry name" value="RIBOSOMAL-PROTEIN-SERINE ACETYLTRANSFERASE"/>
    <property type="match status" value="1"/>
</dbReference>
<dbReference type="GO" id="GO:1990189">
    <property type="term" value="F:protein N-terminal-serine acetyltransferase activity"/>
    <property type="evidence" value="ECO:0007669"/>
    <property type="project" value="TreeGrafter"/>
</dbReference>
<feature type="domain" description="N-acetyltransferase" evidence="1">
    <location>
        <begin position="50"/>
        <end position="204"/>
    </location>
</feature>
<gene>
    <name evidence="2" type="ORF">Vau01_050040</name>
</gene>
<dbReference type="PROSITE" id="PS51186">
    <property type="entry name" value="GNAT"/>
    <property type="match status" value="1"/>
</dbReference>
<keyword evidence="3" id="KW-1185">Reference proteome</keyword>
<evidence type="ECO:0000313" key="3">
    <source>
        <dbReference type="Proteomes" id="UP000612585"/>
    </source>
</evidence>
<dbReference type="Gene3D" id="3.40.630.30">
    <property type="match status" value="1"/>
</dbReference>
<comment type="caution">
    <text evidence="2">The sequence shown here is derived from an EMBL/GenBank/DDBJ whole genome shotgun (WGS) entry which is preliminary data.</text>
</comment>
<dbReference type="GO" id="GO:0008999">
    <property type="term" value="F:protein-N-terminal-alanine acetyltransferase activity"/>
    <property type="evidence" value="ECO:0007669"/>
    <property type="project" value="TreeGrafter"/>
</dbReference>
<proteinExistence type="predicted"/>
<dbReference type="EMBL" id="BOPG01000032">
    <property type="protein sequence ID" value="GIJ57488.1"/>
    <property type="molecule type" value="Genomic_DNA"/>
</dbReference>
<dbReference type="SUPFAM" id="SSF55729">
    <property type="entry name" value="Acyl-CoA N-acyltransferases (Nat)"/>
    <property type="match status" value="1"/>
</dbReference>
<evidence type="ECO:0000259" key="1">
    <source>
        <dbReference type="PROSITE" id="PS51186"/>
    </source>
</evidence>
<name>A0A8J3Z9V8_9ACTN</name>
<dbReference type="InterPro" id="IPR051908">
    <property type="entry name" value="Ribosomal_N-acetyltransferase"/>
</dbReference>
<dbReference type="AlphaFoldDB" id="A0A8J3Z9V8"/>
<dbReference type="Pfam" id="PF13302">
    <property type="entry name" value="Acetyltransf_3"/>
    <property type="match status" value="1"/>
</dbReference>